<reference evidence="1 2" key="1">
    <citation type="submission" date="2019-10" db="EMBL/GenBank/DDBJ databases">
        <authorList>
            <person name="Karimi E."/>
        </authorList>
    </citation>
    <scope>NUCLEOTIDE SEQUENCE [LARGE SCALE GENOMIC DNA]</scope>
    <source>
        <strain evidence="1">Aeromonas sp. 8C</strain>
    </source>
</reference>
<name>A0A653KY57_AERVE</name>
<dbReference type="EMBL" id="CABWLC010000009">
    <property type="protein sequence ID" value="VXA84355.1"/>
    <property type="molecule type" value="Genomic_DNA"/>
</dbReference>
<dbReference type="Proteomes" id="UP000439123">
    <property type="component" value="Unassembled WGS sequence"/>
</dbReference>
<protein>
    <submittedName>
        <fullName evidence="1">Uncharacterized protein</fullName>
    </submittedName>
</protein>
<sequence length="73" mass="8592">MRCCCIKLALFYASPSINLVNSRAFYLVFIGIYDPDTLKRQRLQLDLFGHTHSSHMYTFKNMRADFLNLAMRL</sequence>
<organism evidence="1 2">
    <name type="scientific">Aeromonas veronii</name>
    <dbReference type="NCBI Taxonomy" id="654"/>
    <lineage>
        <taxon>Bacteria</taxon>
        <taxon>Pseudomonadati</taxon>
        <taxon>Pseudomonadota</taxon>
        <taxon>Gammaproteobacteria</taxon>
        <taxon>Aeromonadales</taxon>
        <taxon>Aeromonadaceae</taxon>
        <taxon>Aeromonas</taxon>
    </lineage>
</organism>
<gene>
    <name evidence="1" type="ORF">AERO8C_170050</name>
</gene>
<proteinExistence type="predicted"/>
<evidence type="ECO:0000313" key="1">
    <source>
        <dbReference type="EMBL" id="VXA84355.1"/>
    </source>
</evidence>
<accession>A0A653KY57</accession>
<evidence type="ECO:0000313" key="2">
    <source>
        <dbReference type="Proteomes" id="UP000439123"/>
    </source>
</evidence>
<dbReference type="AlphaFoldDB" id="A0A653KY57"/>